<dbReference type="OrthoDB" id="6718861at2759"/>
<dbReference type="GO" id="GO:0006538">
    <property type="term" value="P:L-glutamate catabolic process"/>
    <property type="evidence" value="ECO:0007669"/>
    <property type="project" value="TreeGrafter"/>
</dbReference>
<dbReference type="SUPFAM" id="SSF51735">
    <property type="entry name" value="NAD(P)-binding Rossmann-fold domains"/>
    <property type="match status" value="1"/>
</dbReference>
<dbReference type="InterPro" id="IPR014362">
    <property type="entry name" value="Glu_DH"/>
</dbReference>
<dbReference type="STRING" id="35608.A0A2U1MP34"/>
<evidence type="ECO:0000256" key="3">
    <source>
        <dbReference type="ARBA" id="ARBA00023027"/>
    </source>
</evidence>
<accession>A0A2U1MP34</accession>
<feature type="binding site" evidence="8">
    <location>
        <position position="66"/>
    </location>
    <ligand>
        <name>substrate</name>
    </ligand>
</feature>
<dbReference type="GO" id="GO:0005739">
    <property type="term" value="C:mitochondrion"/>
    <property type="evidence" value="ECO:0007669"/>
    <property type="project" value="TreeGrafter"/>
</dbReference>
<feature type="site" description="Important for catalysis" evidence="9">
    <location>
        <position position="142"/>
    </location>
</feature>
<keyword evidence="3 8" id="KW-0520">NAD</keyword>
<dbReference type="GO" id="GO:0000166">
    <property type="term" value="F:nucleotide binding"/>
    <property type="evidence" value="ECO:0007669"/>
    <property type="project" value="UniProtKB-KW"/>
</dbReference>
<keyword evidence="2 6" id="KW-0560">Oxidoreductase</keyword>
<evidence type="ECO:0000313" key="12">
    <source>
        <dbReference type="EMBL" id="PWA63025.1"/>
    </source>
</evidence>
<dbReference type="SUPFAM" id="SSF53223">
    <property type="entry name" value="Aminoacid dehydrogenase-like, N-terminal domain"/>
    <property type="match status" value="1"/>
</dbReference>
<dbReference type="InterPro" id="IPR036291">
    <property type="entry name" value="NAD(P)-bd_dom_sf"/>
</dbReference>
<sequence length="411" mass="44537">MNALAATNRNFKLASRILGLDSKLEKSLLIPFREIKVECTIPKDDGSLVSYIGFRIQHDNSRGPMKGGIRYHPEVEPDEVNALAQLMTWKTAVVNIPYGGAKGGIGCDPNELTISELERLTRVFTQKIHDLIGVHCDVPAPDMGTNPQTMAWILDEYSKFHGYSPAVVTGKPTDLGGSLGRDAATGRGVLFATEALLNEYGKTIAGQRVVIQGFGNVGSWAAKLIHESGGKVVAVSDMSGAIKDSNGLDIPCLLEHVKEHKGVFGFDGADVIDPDSILVEDCDILIPAALGGVINRDNANHIKAKFIIEAANHPTDPQADEILSNKGVVILPDIFANSGGVTVSYFEWVQNIQGFQWDEDKVNGVLKRYITDGFKEVKGMCKTHNCDLRMGAFTLGLNRVAKATLIRGWEA</sequence>
<evidence type="ECO:0000256" key="9">
    <source>
        <dbReference type="PIRSR" id="PIRSR000185-3"/>
    </source>
</evidence>
<dbReference type="AlphaFoldDB" id="A0A2U1MP34"/>
<keyword evidence="8" id="KW-0547">Nucleotide-binding</keyword>
<dbReference type="Gene3D" id="3.40.50.10860">
    <property type="entry name" value="Leucine Dehydrogenase, chain A, domain 1"/>
    <property type="match status" value="1"/>
</dbReference>
<proteinExistence type="inferred from homology"/>
<dbReference type="InterPro" id="IPR046346">
    <property type="entry name" value="Aminoacid_DH-like_N_sf"/>
</dbReference>
<dbReference type="InterPro" id="IPR006096">
    <property type="entry name" value="Glu/Leu/Phe/Val/Trp_DH_C"/>
</dbReference>
<dbReference type="InterPro" id="IPR006097">
    <property type="entry name" value="Glu/Leu/Phe/Val/Trp_DH_dimer"/>
</dbReference>
<reference evidence="12 13" key="1">
    <citation type="journal article" date="2018" name="Mol. Plant">
        <title>The genome of Artemisia annua provides insight into the evolution of Asteraceae family and artemisinin biosynthesis.</title>
        <authorList>
            <person name="Shen Q."/>
            <person name="Zhang L."/>
            <person name="Liao Z."/>
            <person name="Wang S."/>
            <person name="Yan T."/>
            <person name="Shi P."/>
            <person name="Liu M."/>
            <person name="Fu X."/>
            <person name="Pan Q."/>
            <person name="Wang Y."/>
            <person name="Lv Z."/>
            <person name="Lu X."/>
            <person name="Zhang F."/>
            <person name="Jiang W."/>
            <person name="Ma Y."/>
            <person name="Chen M."/>
            <person name="Hao X."/>
            <person name="Li L."/>
            <person name="Tang Y."/>
            <person name="Lv G."/>
            <person name="Zhou Y."/>
            <person name="Sun X."/>
            <person name="Brodelius P.E."/>
            <person name="Rose J.K.C."/>
            <person name="Tang K."/>
        </authorList>
    </citation>
    <scope>NUCLEOTIDE SEQUENCE [LARGE SCALE GENOMIC DNA]</scope>
    <source>
        <strain evidence="13">cv. Huhao1</strain>
        <tissue evidence="12">Leaf</tissue>
    </source>
</reference>
<organism evidence="12 13">
    <name type="scientific">Artemisia annua</name>
    <name type="common">Sweet wormwood</name>
    <dbReference type="NCBI Taxonomy" id="35608"/>
    <lineage>
        <taxon>Eukaryota</taxon>
        <taxon>Viridiplantae</taxon>
        <taxon>Streptophyta</taxon>
        <taxon>Embryophyta</taxon>
        <taxon>Tracheophyta</taxon>
        <taxon>Spermatophyta</taxon>
        <taxon>Magnoliopsida</taxon>
        <taxon>eudicotyledons</taxon>
        <taxon>Gunneridae</taxon>
        <taxon>Pentapetalae</taxon>
        <taxon>asterids</taxon>
        <taxon>campanulids</taxon>
        <taxon>Asterales</taxon>
        <taxon>Asteraceae</taxon>
        <taxon>Asteroideae</taxon>
        <taxon>Anthemideae</taxon>
        <taxon>Artemisiinae</taxon>
        <taxon>Artemisia</taxon>
    </lineage>
</organism>
<evidence type="ECO:0000256" key="8">
    <source>
        <dbReference type="PIRSR" id="PIRSR000185-2"/>
    </source>
</evidence>
<dbReference type="PIRSF" id="PIRSF000185">
    <property type="entry name" value="Glu_DH"/>
    <property type="match status" value="1"/>
</dbReference>
<dbReference type="PANTHER" id="PTHR11606:SF29">
    <property type="entry name" value="GLUTAMATE DEHYDROGENASE 3-RELATED"/>
    <property type="match status" value="1"/>
</dbReference>
<dbReference type="FunFam" id="3.40.50.10860:FF:000003">
    <property type="entry name" value="Glutamate dehydrogenase"/>
    <property type="match status" value="1"/>
</dbReference>
<dbReference type="InterPro" id="IPR006095">
    <property type="entry name" value="Glu/Leu/Phe/Val/Trp_DH"/>
</dbReference>
<feature type="domain" description="Glutamate/phenylalanine/leucine/valine/L-tryptophan dehydrogenase C-terminal" evidence="11">
    <location>
        <begin position="178"/>
        <end position="408"/>
    </location>
</feature>
<dbReference type="FunFam" id="3.40.50.720:FF:000212">
    <property type="entry name" value="Glutamate dehydrogenase"/>
    <property type="match status" value="1"/>
</dbReference>
<feature type="binding site" evidence="8">
    <location>
        <position position="90"/>
    </location>
    <ligand>
        <name>substrate</name>
    </ligand>
</feature>
<dbReference type="Proteomes" id="UP000245207">
    <property type="component" value="Unassembled WGS sequence"/>
</dbReference>
<feature type="binding site" evidence="8">
    <location>
        <position position="344"/>
    </location>
    <ligand>
        <name>substrate</name>
    </ligand>
</feature>
<evidence type="ECO:0000256" key="2">
    <source>
        <dbReference type="ARBA" id="ARBA00023002"/>
    </source>
</evidence>
<dbReference type="Gene3D" id="3.40.50.720">
    <property type="entry name" value="NAD(P)-binding Rossmann-like Domain"/>
    <property type="match status" value="1"/>
</dbReference>
<evidence type="ECO:0000313" key="13">
    <source>
        <dbReference type="Proteomes" id="UP000245207"/>
    </source>
</evidence>
<dbReference type="SMART" id="SM00839">
    <property type="entry name" value="ELFV_dehydrog"/>
    <property type="match status" value="1"/>
</dbReference>
<dbReference type="PRINTS" id="PR00082">
    <property type="entry name" value="GLFDHDRGNASE"/>
</dbReference>
<comment type="catalytic activity">
    <reaction evidence="5">
        <text>L-glutamate + NADP(+) + H2O = 2-oxoglutarate + NH4(+) + NADPH + H(+)</text>
        <dbReference type="Rhea" id="RHEA:11612"/>
        <dbReference type="ChEBI" id="CHEBI:15377"/>
        <dbReference type="ChEBI" id="CHEBI:15378"/>
        <dbReference type="ChEBI" id="CHEBI:16810"/>
        <dbReference type="ChEBI" id="CHEBI:28938"/>
        <dbReference type="ChEBI" id="CHEBI:29985"/>
        <dbReference type="ChEBI" id="CHEBI:57783"/>
        <dbReference type="ChEBI" id="CHEBI:58349"/>
        <dbReference type="EC" id="1.4.1.3"/>
    </reaction>
</comment>
<dbReference type="InterPro" id="IPR033922">
    <property type="entry name" value="NAD_bind_Glu_DH"/>
</dbReference>
<comment type="catalytic activity">
    <reaction evidence="4">
        <text>L-glutamate + NAD(+) + H2O = 2-oxoglutarate + NH4(+) + NADH + H(+)</text>
        <dbReference type="Rhea" id="RHEA:15133"/>
        <dbReference type="ChEBI" id="CHEBI:15377"/>
        <dbReference type="ChEBI" id="CHEBI:15378"/>
        <dbReference type="ChEBI" id="CHEBI:16810"/>
        <dbReference type="ChEBI" id="CHEBI:28938"/>
        <dbReference type="ChEBI" id="CHEBI:29985"/>
        <dbReference type="ChEBI" id="CHEBI:57540"/>
        <dbReference type="ChEBI" id="CHEBI:57945"/>
        <dbReference type="EC" id="1.4.1.3"/>
    </reaction>
</comment>
<protein>
    <recommendedName>
        <fullName evidence="6">Glutamate dehydrogenase</fullName>
    </recommendedName>
</protein>
<dbReference type="CDD" id="cd01076">
    <property type="entry name" value="NAD_bind_1_Glu_DH"/>
    <property type="match status" value="1"/>
</dbReference>
<comment type="similarity">
    <text evidence="1 6 10">Belongs to the Glu/Leu/Phe/Val dehydrogenases family.</text>
</comment>
<dbReference type="PROSITE" id="PS00074">
    <property type="entry name" value="GLFV_DEHYDROGENASE"/>
    <property type="match status" value="1"/>
</dbReference>
<dbReference type="InterPro" id="IPR033524">
    <property type="entry name" value="Glu/Leu/Phe/Val_DH_AS"/>
</dbReference>
<evidence type="ECO:0000256" key="5">
    <source>
        <dbReference type="ARBA" id="ARBA00048577"/>
    </source>
</evidence>
<evidence type="ECO:0000256" key="4">
    <source>
        <dbReference type="ARBA" id="ARBA00047867"/>
    </source>
</evidence>
<dbReference type="PANTHER" id="PTHR11606">
    <property type="entry name" value="GLUTAMATE DEHYDROGENASE"/>
    <property type="match status" value="1"/>
</dbReference>
<evidence type="ECO:0000256" key="7">
    <source>
        <dbReference type="PIRSR" id="PIRSR000185-1"/>
    </source>
</evidence>
<feature type="binding site" evidence="8">
    <location>
        <position position="185"/>
    </location>
    <ligand>
        <name>NAD(+)</name>
        <dbReference type="ChEBI" id="CHEBI:57540"/>
    </ligand>
</feature>
<evidence type="ECO:0000256" key="1">
    <source>
        <dbReference type="ARBA" id="ARBA00006382"/>
    </source>
</evidence>
<evidence type="ECO:0000256" key="10">
    <source>
        <dbReference type="RuleBase" id="RU004417"/>
    </source>
</evidence>
<keyword evidence="13" id="KW-1185">Reference proteome</keyword>
<name>A0A2U1MP34_ARTAN</name>
<evidence type="ECO:0000256" key="6">
    <source>
        <dbReference type="PIRNR" id="PIRNR000185"/>
    </source>
</evidence>
<feature type="active site" description="Proton donor" evidence="7">
    <location>
        <position position="102"/>
    </location>
</feature>
<dbReference type="GO" id="GO:0004352">
    <property type="term" value="F:glutamate dehydrogenase (NAD+) activity"/>
    <property type="evidence" value="ECO:0007669"/>
    <property type="project" value="TreeGrafter"/>
</dbReference>
<dbReference type="EMBL" id="PKPP01004727">
    <property type="protein sequence ID" value="PWA63025.1"/>
    <property type="molecule type" value="Genomic_DNA"/>
</dbReference>
<feature type="binding site" evidence="8">
    <location>
        <position position="216"/>
    </location>
    <ligand>
        <name>NAD(+)</name>
        <dbReference type="ChEBI" id="CHEBI:57540"/>
    </ligand>
</feature>
<dbReference type="Pfam" id="PF02812">
    <property type="entry name" value="ELFV_dehydrog_N"/>
    <property type="match status" value="1"/>
</dbReference>
<comment type="caution">
    <text evidence="12">The sequence shown here is derived from an EMBL/GenBank/DDBJ whole genome shotgun (WGS) entry which is preliminary data.</text>
</comment>
<gene>
    <name evidence="12" type="ORF">CTI12_AA358230</name>
</gene>
<evidence type="ECO:0000259" key="11">
    <source>
        <dbReference type="SMART" id="SM00839"/>
    </source>
</evidence>
<dbReference type="Pfam" id="PF00208">
    <property type="entry name" value="ELFV_dehydrog"/>
    <property type="match status" value="1"/>
</dbReference>